<dbReference type="OrthoDB" id="3482017at2"/>
<evidence type="ECO:0000313" key="2">
    <source>
        <dbReference type="Proteomes" id="UP000468735"/>
    </source>
</evidence>
<dbReference type="AlphaFoldDB" id="A0A6H9YN81"/>
<sequence length="124" mass="12363">MARTALAYTALLPNGGISDPAGTAVNTGAGNGHVIARALPERTLLRVTNTHTAAHTVTIKAGAYPPAFAAGQGDLSVTVPASGAAFIGPLESGRFLQNDGSLIVEVPDAAHTGNITALRIPGAV</sequence>
<dbReference type="EMBL" id="WBMT01000015">
    <property type="protein sequence ID" value="KAB2344875.1"/>
    <property type="molecule type" value="Genomic_DNA"/>
</dbReference>
<dbReference type="Proteomes" id="UP000468735">
    <property type="component" value="Unassembled WGS sequence"/>
</dbReference>
<keyword evidence="2" id="KW-1185">Reference proteome</keyword>
<accession>A0A6H9YN81</accession>
<comment type="caution">
    <text evidence="1">The sequence shown here is derived from an EMBL/GenBank/DDBJ whole genome shotgun (WGS) entry which is preliminary data.</text>
</comment>
<gene>
    <name evidence="1" type="ORF">F8566_30250</name>
</gene>
<proteinExistence type="predicted"/>
<dbReference type="RefSeq" id="WP_151565243.1">
    <property type="nucleotide sequence ID" value="NZ_WBMT01000015.1"/>
</dbReference>
<organism evidence="1 2">
    <name type="scientific">Actinomadura rudentiformis</name>
    <dbReference type="NCBI Taxonomy" id="359158"/>
    <lineage>
        <taxon>Bacteria</taxon>
        <taxon>Bacillati</taxon>
        <taxon>Actinomycetota</taxon>
        <taxon>Actinomycetes</taxon>
        <taxon>Streptosporangiales</taxon>
        <taxon>Thermomonosporaceae</taxon>
        <taxon>Actinomadura</taxon>
    </lineage>
</organism>
<protein>
    <submittedName>
        <fullName evidence="1">Uncharacterized protein</fullName>
    </submittedName>
</protein>
<reference evidence="1 2" key="1">
    <citation type="submission" date="2019-09" db="EMBL/GenBank/DDBJ databases">
        <title>Actinomadura physcomitrii sp. nov., a novel actinomycete isolated from moss [Physcomitrium sphaericum (Ludw) Fuernr].</title>
        <authorList>
            <person name="Zhuang X."/>
            <person name="Liu C."/>
        </authorList>
    </citation>
    <scope>NUCLEOTIDE SEQUENCE [LARGE SCALE GENOMIC DNA]</scope>
    <source>
        <strain evidence="1 2">HMC1</strain>
    </source>
</reference>
<name>A0A6H9YN81_9ACTN</name>
<evidence type="ECO:0000313" key="1">
    <source>
        <dbReference type="EMBL" id="KAB2344875.1"/>
    </source>
</evidence>